<protein>
    <submittedName>
        <fullName evidence="2">Uncharacterized protein</fullName>
    </submittedName>
</protein>
<evidence type="ECO:0000313" key="3">
    <source>
        <dbReference type="Proteomes" id="UP000289862"/>
    </source>
</evidence>
<accession>A0A449AZU8</accession>
<dbReference type="NCBIfam" id="NF045955">
    <property type="entry name" value="MHO_4530_fam"/>
    <property type="match status" value="1"/>
</dbReference>
<dbReference type="RefSeq" id="WP_119572220.1">
    <property type="nucleotide sequence ID" value="NZ_LR215032.1"/>
</dbReference>
<evidence type="ECO:0000256" key="1">
    <source>
        <dbReference type="SAM" id="Phobius"/>
    </source>
</evidence>
<keyword evidence="1" id="KW-1133">Transmembrane helix</keyword>
<sequence length="543" mass="64553">MIVIIFSLLILFFILICVGFVIVSFYFNFRSSSGIILFKIDNNNKRVLRLNPKYRFLSTLFDAKKSKFDEFSYIPLDDFLEFIDSDDREILSEYFNSYQTKHLEIKFKVNKNYDKEFNLIEKIIMHFDKTILSDIPYRLTINPIQNNEYICSIKWAKHNDFKSPKAISNVANKGKFKLYEQNTILAFALKPYFYNNKIENSDLIDLLDIYQLNHSKTKIWIEDGILYFVTKKINLKHFKELENKILDFNKTNLSSKLFIAATILDHDLLKQANEKELLLYKIKYSLYNILNCKQANLIEDFVSLDNNIYNEPSYLLFVQNLVSYLQANISNHNLENQYFHLKRYETNRNSKLVIVRSKAIDITNYWNHFFQKIPYLNFKFELNQLNYIKQELDGKHKIAIENTLIKISQEVYLKENFETTSKAPVLLIYAYNNDFDFQKLKSRISKNLHKNIPTALYINQLSRPLYNILNNTELKAIVIGQEISKKLYDTEIFYDCINIVRLAHNNGIRIIYENPPRNLDQLIVQKAEVFIAYYLDENTEMEI</sequence>
<keyword evidence="2" id="KW-0614">Plasmid</keyword>
<geneLocation type="plasmid" evidence="2 3">
    <name>2</name>
</geneLocation>
<proteinExistence type="predicted"/>
<dbReference type="EMBL" id="LR215032">
    <property type="protein sequence ID" value="VEU73069.1"/>
    <property type="molecule type" value="Genomic_DNA"/>
</dbReference>
<dbReference type="AlphaFoldDB" id="A0A449AZU8"/>
<name>A0A449AZU8_9BACT</name>
<reference evidence="2 3" key="1">
    <citation type="submission" date="2019-01" db="EMBL/GenBank/DDBJ databases">
        <authorList>
            <consortium name="Pathogen Informatics"/>
        </authorList>
    </citation>
    <scope>NUCLEOTIDE SEQUENCE [LARGE SCALE GENOMIC DNA]</scope>
    <source>
        <strain evidence="2 3">NCTC10186</strain>
        <plasmid evidence="3">2</plasmid>
    </source>
</reference>
<dbReference type="KEGG" id="mgal:NCTC10186_00558"/>
<dbReference type="Proteomes" id="UP000289862">
    <property type="component" value="Plasmid 2"/>
</dbReference>
<keyword evidence="1" id="KW-0472">Membrane</keyword>
<dbReference type="OrthoDB" id="401165at2"/>
<feature type="transmembrane region" description="Helical" evidence="1">
    <location>
        <begin position="6"/>
        <end position="29"/>
    </location>
</feature>
<organism evidence="2 3">
    <name type="scientific">Mycoplasmopsis gallopavonis</name>
    <dbReference type="NCBI Taxonomy" id="76629"/>
    <lineage>
        <taxon>Bacteria</taxon>
        <taxon>Bacillati</taxon>
        <taxon>Mycoplasmatota</taxon>
        <taxon>Mycoplasmoidales</taxon>
        <taxon>Metamycoplasmataceae</taxon>
        <taxon>Mycoplasmopsis</taxon>
    </lineage>
</organism>
<gene>
    <name evidence="2" type="ORF">NCTC10186_00558</name>
</gene>
<keyword evidence="3" id="KW-1185">Reference proteome</keyword>
<evidence type="ECO:0000313" key="2">
    <source>
        <dbReference type="EMBL" id="VEU73069.1"/>
    </source>
</evidence>
<keyword evidence="1" id="KW-0812">Transmembrane</keyword>